<feature type="domain" description="Protein kinase" evidence="5">
    <location>
        <begin position="282"/>
        <end position="547"/>
    </location>
</feature>
<evidence type="ECO:0000256" key="4">
    <source>
        <dbReference type="ARBA" id="ARBA00022840"/>
    </source>
</evidence>
<dbReference type="KEGG" id="halc:EY643_00805"/>
<keyword evidence="3 7" id="KW-0418">Kinase</keyword>
<evidence type="ECO:0000313" key="7">
    <source>
        <dbReference type="EMBL" id="QFU74301.1"/>
    </source>
</evidence>
<evidence type="ECO:0000256" key="2">
    <source>
        <dbReference type="ARBA" id="ARBA00022741"/>
    </source>
</evidence>
<keyword evidence="1" id="KW-0808">Transferase</keyword>
<evidence type="ECO:0000256" key="3">
    <source>
        <dbReference type="ARBA" id="ARBA00022777"/>
    </source>
</evidence>
<dbReference type="PROSITE" id="PS50011">
    <property type="entry name" value="PROTEIN_KINASE_DOM"/>
    <property type="match status" value="1"/>
</dbReference>
<dbReference type="Pfam" id="PF00069">
    <property type="entry name" value="Pkinase"/>
    <property type="match status" value="1"/>
</dbReference>
<dbReference type="PROSITE" id="PS51746">
    <property type="entry name" value="PPM_2"/>
    <property type="match status" value="1"/>
</dbReference>
<accession>A0A5P9NEX9</accession>
<keyword evidence="4" id="KW-0067">ATP-binding</keyword>
<evidence type="ECO:0000259" key="5">
    <source>
        <dbReference type="PROSITE" id="PS50011"/>
    </source>
</evidence>
<dbReference type="OrthoDB" id="9801841at2"/>
<dbReference type="Gene3D" id="1.10.510.10">
    <property type="entry name" value="Transferase(Phosphotransferase) domain 1"/>
    <property type="match status" value="1"/>
</dbReference>
<dbReference type="PANTHER" id="PTHR43289:SF6">
    <property type="entry name" value="SERINE_THREONINE-PROTEIN KINASE NEKL-3"/>
    <property type="match status" value="1"/>
</dbReference>
<dbReference type="PANTHER" id="PTHR43289">
    <property type="entry name" value="MITOGEN-ACTIVATED PROTEIN KINASE KINASE KINASE 20-RELATED"/>
    <property type="match status" value="1"/>
</dbReference>
<feature type="domain" description="PPM-type phosphatase" evidence="6">
    <location>
        <begin position="19"/>
        <end position="249"/>
    </location>
</feature>
<evidence type="ECO:0000259" key="6">
    <source>
        <dbReference type="PROSITE" id="PS51746"/>
    </source>
</evidence>
<dbReference type="Proteomes" id="UP000326287">
    <property type="component" value="Chromosome"/>
</dbReference>
<protein>
    <submittedName>
        <fullName evidence="7">Bifunctional protein-serine/threonine kinase/phosphatase</fullName>
    </submittedName>
</protein>
<dbReference type="RefSeq" id="WP_152660412.1">
    <property type="nucleotide sequence ID" value="NZ_CP036422.1"/>
</dbReference>
<dbReference type="GO" id="GO:0005524">
    <property type="term" value="F:ATP binding"/>
    <property type="evidence" value="ECO:0007669"/>
    <property type="project" value="UniProtKB-KW"/>
</dbReference>
<keyword evidence="2" id="KW-0547">Nucleotide-binding</keyword>
<evidence type="ECO:0000313" key="8">
    <source>
        <dbReference type="Proteomes" id="UP000326287"/>
    </source>
</evidence>
<dbReference type="SMART" id="SM00332">
    <property type="entry name" value="PP2Cc"/>
    <property type="match status" value="1"/>
</dbReference>
<dbReference type="SUPFAM" id="SSF81606">
    <property type="entry name" value="PP2C-like"/>
    <property type="match status" value="1"/>
</dbReference>
<name>A0A5P9NEX9_9GAMM</name>
<dbReference type="AlphaFoldDB" id="A0A5P9NEX9"/>
<dbReference type="CDD" id="cd00143">
    <property type="entry name" value="PP2Cc"/>
    <property type="match status" value="1"/>
</dbReference>
<dbReference type="GO" id="GO:0004674">
    <property type="term" value="F:protein serine/threonine kinase activity"/>
    <property type="evidence" value="ECO:0007669"/>
    <property type="project" value="TreeGrafter"/>
</dbReference>
<dbReference type="SMART" id="SM00220">
    <property type="entry name" value="S_TKc"/>
    <property type="match status" value="1"/>
</dbReference>
<gene>
    <name evidence="7" type="ORF">EY643_00805</name>
</gene>
<dbReference type="InterPro" id="IPR036457">
    <property type="entry name" value="PPM-type-like_dom_sf"/>
</dbReference>
<dbReference type="SUPFAM" id="SSF56112">
    <property type="entry name" value="Protein kinase-like (PK-like)"/>
    <property type="match status" value="1"/>
</dbReference>
<dbReference type="Pfam" id="PF13672">
    <property type="entry name" value="PP2C_2"/>
    <property type="match status" value="1"/>
</dbReference>
<proteinExistence type="predicted"/>
<evidence type="ECO:0000256" key="1">
    <source>
        <dbReference type="ARBA" id="ARBA00022679"/>
    </source>
</evidence>
<organism evidence="7 8">
    <name type="scientific">Halioglobus maricola</name>
    <dbReference type="NCBI Taxonomy" id="2601894"/>
    <lineage>
        <taxon>Bacteria</taxon>
        <taxon>Pseudomonadati</taxon>
        <taxon>Pseudomonadota</taxon>
        <taxon>Gammaproteobacteria</taxon>
        <taxon>Cellvibrionales</taxon>
        <taxon>Halieaceae</taxon>
        <taxon>Halioglobus</taxon>
    </lineage>
</organism>
<dbReference type="InterPro" id="IPR000719">
    <property type="entry name" value="Prot_kinase_dom"/>
</dbReference>
<dbReference type="InterPro" id="IPR001932">
    <property type="entry name" value="PPM-type_phosphatase-like_dom"/>
</dbReference>
<dbReference type="CDD" id="cd14014">
    <property type="entry name" value="STKc_PknB_like"/>
    <property type="match status" value="1"/>
</dbReference>
<keyword evidence="8" id="KW-1185">Reference proteome</keyword>
<reference evidence="7 8" key="1">
    <citation type="submission" date="2019-02" db="EMBL/GenBank/DDBJ databases">
        <authorList>
            <person name="Li S.-H."/>
        </authorList>
    </citation>
    <scope>NUCLEOTIDE SEQUENCE [LARGE SCALE GENOMIC DNA]</scope>
    <source>
        <strain evidence="7 8">IMCC14385</strain>
    </source>
</reference>
<dbReference type="EMBL" id="CP036422">
    <property type="protein sequence ID" value="QFU74301.1"/>
    <property type="molecule type" value="Genomic_DNA"/>
</dbReference>
<dbReference type="SMART" id="SM00331">
    <property type="entry name" value="PP2C_SIG"/>
    <property type="match status" value="1"/>
</dbReference>
<dbReference type="InterPro" id="IPR011009">
    <property type="entry name" value="Kinase-like_dom_sf"/>
</dbReference>
<sequence length="586" mass="66069">MTASDASQVKHLSGDLALRVGQYSAAGRKAENEDAIGIRIPDGNLLTTKGAVAIIADGVSAAEAGKEASQTSVTNFLSDYFSTPESWSVKKSAQQVLTALNRWLYSRGRSFADNTRGFVTTFSALVLKSQQAHLFHAGDSRIYQMRNGSLEQITDDHTTRVSEKHSYLSRALGLDVHLEMDYRSLSIETNDLYLLTTDGIHDVLGRDRMEYMLRELTADLDLDLACKALADAAFAAGSKDNLSCQLIRVDQLPAAGIDDVVKRLTELSFPPFLEEGMILDGYRVVRELHASNRSQIYQVEDVESGAQFCMKTPSVNFDDDPAYIERFVLESWIGNRINSPYVIKVVETDRPKSCLYYLTEYIPSITLSRWMLEHPRPAVEEAVYLIDQIAKGIRAFHRRETLHQDIKPDNILIDRNGQVKIIDFGSCHAAGLSEIETAITRDIALGTAQYSAPEYTVGRKPNYQADQFSLAVISYEMLTSELPFSGKLENCKSPRDFLNTHYTESYRINPLVPHWIDGALRKSLRYQPERRHADVMEFAYELKHPNPLYLEYRQRPLMDRDPVRAWKLIAGILALSQLATFMLLFS</sequence>
<dbReference type="Gene3D" id="3.60.40.10">
    <property type="entry name" value="PPM-type phosphatase domain"/>
    <property type="match status" value="1"/>
</dbReference>